<dbReference type="PANTHER" id="PTHR31642">
    <property type="entry name" value="TRICHOTHECENE 3-O-ACETYLTRANSFERASE"/>
    <property type="match status" value="1"/>
</dbReference>
<keyword evidence="2" id="KW-0808">Transferase</keyword>
<evidence type="ECO:0000313" key="5">
    <source>
        <dbReference type="Proteomes" id="UP000008021"/>
    </source>
</evidence>
<accession>A0A0E0E9J7</accession>
<dbReference type="EnsemblPlants" id="OMERI07G07080.1">
    <property type="protein sequence ID" value="OMERI07G07080.1"/>
    <property type="gene ID" value="OMERI07G07080"/>
</dbReference>
<name>A0A0E0E9J7_9ORYZ</name>
<sequence length="465" mass="50170">MEPEAAAPPAGEKMPIRVVSRRLVKASDASIQPHVAAVSNLDLYPNCYQASIVCLYPTKLPDAGDFDAVVATFEAVLPSLLNHFYPLAGRIVVDPATGLPELHCHNQGAELVVGEVDVALGSLNYAVTNESVKRVMVPYPKDVPLSVQLLRFACGSFSVVWGNNNLLHDGQVSTMIVRMWSELARTGRISDGLPINHDRSVFRPRSPPSYGAAIDAMFTTYDGGRLVNALTAHDSFVERLYYIEAGDIARLRDAASAGAEQQRASRVQAVSAYLWKALAGVVAASRVPEERCCMGWWVDARRRVASPALVQAMRGYCGNVTAYALGDAAVGEVLEKPLAEVAAMVRESIASIDYDEYLQELVDWVEEHKAEKVMEKGGLGLGSPTVNQTVFASFPLDTDFGFGQAALAMPIWEHGKMGCGTLAVGVRPGGDGSWLVSAYIWPRMAARLESDGVFKPLTAAYLGLV</sequence>
<dbReference type="GO" id="GO:0050734">
    <property type="term" value="F:hydroxycinnamoyltransferase activity"/>
    <property type="evidence" value="ECO:0007669"/>
    <property type="project" value="UniProtKB-ARBA"/>
</dbReference>
<reference evidence="4" key="2">
    <citation type="submission" date="2018-05" db="EMBL/GenBank/DDBJ databases">
        <title>OmerRS3 (Oryza meridionalis Reference Sequence Version 3).</title>
        <authorList>
            <person name="Zhang J."/>
            <person name="Kudrna D."/>
            <person name="Lee S."/>
            <person name="Talag J."/>
            <person name="Welchert J."/>
            <person name="Wing R.A."/>
        </authorList>
    </citation>
    <scope>NUCLEOTIDE SEQUENCE [LARGE SCALE GENOMIC DNA]</scope>
    <source>
        <strain evidence="4">cv. OR44</strain>
    </source>
</reference>
<protein>
    <submittedName>
        <fullName evidence="4">Uncharacterized protein</fullName>
    </submittedName>
</protein>
<evidence type="ECO:0000256" key="3">
    <source>
        <dbReference type="ARBA" id="ARBA00023315"/>
    </source>
</evidence>
<dbReference type="STRING" id="40149.A0A0E0E9J7"/>
<keyword evidence="5" id="KW-1185">Reference proteome</keyword>
<comment type="similarity">
    <text evidence="1">Belongs to the plant acyltransferase family.</text>
</comment>
<proteinExistence type="inferred from homology"/>
<dbReference type="Proteomes" id="UP000008021">
    <property type="component" value="Chromosome 7"/>
</dbReference>
<dbReference type="eggNOG" id="ENOG502QV4M">
    <property type="taxonomic scope" value="Eukaryota"/>
</dbReference>
<reference evidence="4" key="1">
    <citation type="submission" date="2015-04" db="UniProtKB">
        <authorList>
            <consortium name="EnsemblPlants"/>
        </authorList>
    </citation>
    <scope>IDENTIFICATION</scope>
</reference>
<evidence type="ECO:0000256" key="1">
    <source>
        <dbReference type="ARBA" id="ARBA00009861"/>
    </source>
</evidence>
<dbReference type="Pfam" id="PF02458">
    <property type="entry name" value="Transferase"/>
    <property type="match status" value="1"/>
</dbReference>
<dbReference type="InterPro" id="IPR050317">
    <property type="entry name" value="Plant_Fungal_Acyltransferase"/>
</dbReference>
<keyword evidence="3" id="KW-0012">Acyltransferase</keyword>
<dbReference type="AlphaFoldDB" id="A0A0E0E9J7"/>
<evidence type="ECO:0000256" key="2">
    <source>
        <dbReference type="ARBA" id="ARBA00022679"/>
    </source>
</evidence>
<dbReference type="InterPro" id="IPR023213">
    <property type="entry name" value="CAT-like_dom_sf"/>
</dbReference>
<dbReference type="Gramene" id="OMERI07G07080.1">
    <property type="protein sequence ID" value="OMERI07G07080.1"/>
    <property type="gene ID" value="OMERI07G07080"/>
</dbReference>
<organism evidence="4">
    <name type="scientific">Oryza meridionalis</name>
    <dbReference type="NCBI Taxonomy" id="40149"/>
    <lineage>
        <taxon>Eukaryota</taxon>
        <taxon>Viridiplantae</taxon>
        <taxon>Streptophyta</taxon>
        <taxon>Embryophyta</taxon>
        <taxon>Tracheophyta</taxon>
        <taxon>Spermatophyta</taxon>
        <taxon>Magnoliopsida</taxon>
        <taxon>Liliopsida</taxon>
        <taxon>Poales</taxon>
        <taxon>Poaceae</taxon>
        <taxon>BOP clade</taxon>
        <taxon>Oryzoideae</taxon>
        <taxon>Oryzeae</taxon>
        <taxon>Oryzinae</taxon>
        <taxon>Oryza</taxon>
    </lineage>
</organism>
<evidence type="ECO:0000313" key="4">
    <source>
        <dbReference type="EnsemblPlants" id="OMERI07G07080.1"/>
    </source>
</evidence>
<dbReference type="PANTHER" id="PTHR31642:SF114">
    <property type="entry name" value="OS07G0244600 PROTEIN"/>
    <property type="match status" value="1"/>
</dbReference>
<dbReference type="HOGENOM" id="CLU_014546_1_0_1"/>
<dbReference type="Gene3D" id="3.30.559.10">
    <property type="entry name" value="Chloramphenicol acetyltransferase-like domain"/>
    <property type="match status" value="2"/>
</dbReference>